<accession>A0A6A6VYV1</accession>
<dbReference type="PANTHER" id="PTHR43677:SF4">
    <property type="entry name" value="QUINONE OXIDOREDUCTASE-LIKE PROTEIN 2"/>
    <property type="match status" value="1"/>
</dbReference>
<proteinExistence type="predicted"/>
<gene>
    <name evidence="2" type="ORF">EJ05DRAFT_493976</name>
</gene>
<dbReference type="Pfam" id="PF00107">
    <property type="entry name" value="ADH_zinc_N"/>
    <property type="match status" value="1"/>
</dbReference>
<dbReference type="InterPro" id="IPR020843">
    <property type="entry name" value="ER"/>
</dbReference>
<dbReference type="OrthoDB" id="10257049at2759"/>
<dbReference type="RefSeq" id="XP_033597856.1">
    <property type="nucleotide sequence ID" value="XM_033746153.1"/>
</dbReference>
<dbReference type="Gene3D" id="3.90.180.10">
    <property type="entry name" value="Medium-chain alcohol dehydrogenases, catalytic domain"/>
    <property type="match status" value="1"/>
</dbReference>
<feature type="domain" description="Enoyl reductase (ER)" evidence="1">
    <location>
        <begin position="1"/>
        <end position="313"/>
    </location>
</feature>
<dbReference type="AlphaFoldDB" id="A0A6A6VYV1"/>
<dbReference type="PANTHER" id="PTHR43677">
    <property type="entry name" value="SHORT-CHAIN DEHYDROGENASE/REDUCTASE"/>
    <property type="match status" value="1"/>
</dbReference>
<dbReference type="EMBL" id="ML996577">
    <property type="protein sequence ID" value="KAF2755405.1"/>
    <property type="molecule type" value="Genomic_DNA"/>
</dbReference>
<dbReference type="SMART" id="SM00829">
    <property type="entry name" value="PKS_ER"/>
    <property type="match status" value="1"/>
</dbReference>
<sequence>MCFTAFLTTCSSSAGNILVRVTHAAVTHVDLLYAQGLHQNNRRHMKPPFILGMEFAGNVAAAPKESKFSVGTRVFGAGTGAFGEYISVPEGQVREAPQQWTNAEACAVGASGAISQGALVDIAQIQPGQIVLVLGASGGLGVMAVQIAAAYGAKVIAVVGSEEKGEVVKRLGATHVVSYHEPKWEDKVKSFTPDGEGVHHVYDSIGAVQSSIRCLRYGGKVIIVGFAARGGKMEELQMNRILLKGVSVVGYRFGEEGRRTPQQIEKTWNSFMKLANEGKIKPVIYNVEYAGLESVPRALKDMEARKPWGRAIITIADEEALKDRSKL</sequence>
<dbReference type="SUPFAM" id="SSF51735">
    <property type="entry name" value="NAD(P)-binding Rossmann-fold domains"/>
    <property type="match status" value="1"/>
</dbReference>
<dbReference type="Gene3D" id="3.40.50.720">
    <property type="entry name" value="NAD(P)-binding Rossmann-like Domain"/>
    <property type="match status" value="1"/>
</dbReference>
<dbReference type="InterPro" id="IPR051397">
    <property type="entry name" value="Zn-ADH-like_protein"/>
</dbReference>
<dbReference type="InterPro" id="IPR011032">
    <property type="entry name" value="GroES-like_sf"/>
</dbReference>
<organism evidence="2 3">
    <name type="scientific">Pseudovirgaria hyperparasitica</name>
    <dbReference type="NCBI Taxonomy" id="470096"/>
    <lineage>
        <taxon>Eukaryota</taxon>
        <taxon>Fungi</taxon>
        <taxon>Dikarya</taxon>
        <taxon>Ascomycota</taxon>
        <taxon>Pezizomycotina</taxon>
        <taxon>Dothideomycetes</taxon>
        <taxon>Dothideomycetes incertae sedis</taxon>
        <taxon>Acrospermales</taxon>
        <taxon>Acrospermaceae</taxon>
        <taxon>Pseudovirgaria</taxon>
    </lineage>
</organism>
<dbReference type="GO" id="GO:0005739">
    <property type="term" value="C:mitochondrion"/>
    <property type="evidence" value="ECO:0007669"/>
    <property type="project" value="TreeGrafter"/>
</dbReference>
<dbReference type="CDD" id="cd08241">
    <property type="entry name" value="QOR1"/>
    <property type="match status" value="1"/>
</dbReference>
<name>A0A6A6VYV1_9PEZI</name>
<reference evidence="2" key="1">
    <citation type="journal article" date="2020" name="Stud. Mycol.">
        <title>101 Dothideomycetes genomes: a test case for predicting lifestyles and emergence of pathogens.</title>
        <authorList>
            <person name="Haridas S."/>
            <person name="Albert R."/>
            <person name="Binder M."/>
            <person name="Bloem J."/>
            <person name="Labutti K."/>
            <person name="Salamov A."/>
            <person name="Andreopoulos B."/>
            <person name="Baker S."/>
            <person name="Barry K."/>
            <person name="Bills G."/>
            <person name="Bluhm B."/>
            <person name="Cannon C."/>
            <person name="Castanera R."/>
            <person name="Culley D."/>
            <person name="Daum C."/>
            <person name="Ezra D."/>
            <person name="Gonzalez J."/>
            <person name="Henrissat B."/>
            <person name="Kuo A."/>
            <person name="Liang C."/>
            <person name="Lipzen A."/>
            <person name="Lutzoni F."/>
            <person name="Magnuson J."/>
            <person name="Mondo S."/>
            <person name="Nolan M."/>
            <person name="Ohm R."/>
            <person name="Pangilinan J."/>
            <person name="Park H.-J."/>
            <person name="Ramirez L."/>
            <person name="Alfaro M."/>
            <person name="Sun H."/>
            <person name="Tritt A."/>
            <person name="Yoshinaga Y."/>
            <person name="Zwiers L.-H."/>
            <person name="Turgeon B."/>
            <person name="Goodwin S."/>
            <person name="Spatafora J."/>
            <person name="Crous P."/>
            <person name="Grigoriev I."/>
        </authorList>
    </citation>
    <scope>NUCLEOTIDE SEQUENCE</scope>
    <source>
        <strain evidence="2">CBS 121739</strain>
    </source>
</reference>
<dbReference type="SUPFAM" id="SSF50129">
    <property type="entry name" value="GroES-like"/>
    <property type="match status" value="1"/>
</dbReference>
<dbReference type="InterPro" id="IPR036291">
    <property type="entry name" value="NAD(P)-bd_dom_sf"/>
</dbReference>
<keyword evidence="3" id="KW-1185">Reference proteome</keyword>
<evidence type="ECO:0000313" key="2">
    <source>
        <dbReference type="EMBL" id="KAF2755405.1"/>
    </source>
</evidence>
<evidence type="ECO:0000313" key="3">
    <source>
        <dbReference type="Proteomes" id="UP000799437"/>
    </source>
</evidence>
<dbReference type="Proteomes" id="UP000799437">
    <property type="component" value="Unassembled WGS sequence"/>
</dbReference>
<dbReference type="GO" id="GO:0016491">
    <property type="term" value="F:oxidoreductase activity"/>
    <property type="evidence" value="ECO:0007669"/>
    <property type="project" value="InterPro"/>
</dbReference>
<evidence type="ECO:0000259" key="1">
    <source>
        <dbReference type="SMART" id="SM00829"/>
    </source>
</evidence>
<dbReference type="InterPro" id="IPR013149">
    <property type="entry name" value="ADH-like_C"/>
</dbReference>
<protein>
    <submittedName>
        <fullName evidence="2">Zeta-crystallin</fullName>
    </submittedName>
</protein>
<dbReference type="GeneID" id="54487207"/>
<dbReference type="Pfam" id="PF08240">
    <property type="entry name" value="ADH_N"/>
    <property type="match status" value="1"/>
</dbReference>
<dbReference type="InterPro" id="IPR013154">
    <property type="entry name" value="ADH-like_N"/>
</dbReference>